<sequence>MGKILYEILHNEQDKAMTSAELKEYLEKIIADLPEQEVNISVDITLCSDSGMSRMIRGFPAFSDTSERIQQFLNKKNMNNKRIYISGAIAHHDINERKAAFAAAAHKLREEGFTPVNPFDNGLPDSEDWRRHMRVDIGMLLQCGRIYMLRGWELSKGAKLELDVASSCGIEVMFETHEP</sequence>
<reference evidence="1" key="1">
    <citation type="journal article" date="2021" name="Proc. Natl. Acad. Sci. U.S.A.">
        <title>A Catalog of Tens of Thousands of Viruses from Human Metagenomes Reveals Hidden Associations with Chronic Diseases.</title>
        <authorList>
            <person name="Tisza M.J."/>
            <person name="Buck C.B."/>
        </authorList>
    </citation>
    <scope>NUCLEOTIDE SEQUENCE</scope>
    <source>
        <strain evidence="1">CtNnv6</strain>
    </source>
</reference>
<dbReference type="SUPFAM" id="SSF52309">
    <property type="entry name" value="N-(deoxy)ribosyltransferase-like"/>
    <property type="match status" value="1"/>
</dbReference>
<name>A0A8S5P465_9CAUD</name>
<organism evidence="1">
    <name type="scientific">Myoviridae sp. ctNnv6</name>
    <dbReference type="NCBI Taxonomy" id="2825091"/>
    <lineage>
        <taxon>Viruses</taxon>
        <taxon>Duplodnaviria</taxon>
        <taxon>Heunggongvirae</taxon>
        <taxon>Uroviricota</taxon>
        <taxon>Caudoviricetes</taxon>
    </lineage>
</organism>
<dbReference type="Pfam" id="PF14359">
    <property type="entry name" value="DUF4406"/>
    <property type="match status" value="1"/>
</dbReference>
<dbReference type="EMBL" id="BK015321">
    <property type="protein sequence ID" value="DAE01225.1"/>
    <property type="molecule type" value="Genomic_DNA"/>
</dbReference>
<evidence type="ECO:0000313" key="1">
    <source>
        <dbReference type="EMBL" id="DAE01225.1"/>
    </source>
</evidence>
<dbReference type="InterPro" id="IPR025518">
    <property type="entry name" value="DUF4406"/>
</dbReference>
<protein>
    <submittedName>
        <fullName evidence="1">Deoxyribosyltransferase</fullName>
    </submittedName>
</protein>
<proteinExistence type="predicted"/>
<dbReference type="Gene3D" id="3.40.50.10400">
    <property type="entry name" value="Hypothetical protein PA1492"/>
    <property type="match status" value="1"/>
</dbReference>
<accession>A0A8S5P465</accession>